<evidence type="ECO:0000313" key="3">
    <source>
        <dbReference type="Proteomes" id="UP001589943"/>
    </source>
</evidence>
<protein>
    <submittedName>
        <fullName evidence="2">Thermonuclease family protein</fullName>
    </submittedName>
</protein>
<dbReference type="RefSeq" id="WP_379482209.1">
    <property type="nucleotide sequence ID" value="NZ_JBHLTL010000011.1"/>
</dbReference>
<name>A0ABV6PLR8_9SPHN</name>
<evidence type="ECO:0000313" key="2">
    <source>
        <dbReference type="EMBL" id="MFC0590777.1"/>
    </source>
</evidence>
<reference evidence="2 3" key="1">
    <citation type="submission" date="2024-09" db="EMBL/GenBank/DDBJ databases">
        <authorList>
            <person name="Sun Q."/>
            <person name="Mori K."/>
        </authorList>
    </citation>
    <scope>NUCLEOTIDE SEQUENCE [LARGE SCALE GENOMIC DNA]</scope>
    <source>
        <strain evidence="2 3">NCAIM B.02537</strain>
    </source>
</reference>
<accession>A0ABV6PLR8</accession>
<dbReference type="InterPro" id="IPR035437">
    <property type="entry name" value="SNase_OB-fold_sf"/>
</dbReference>
<dbReference type="Proteomes" id="UP001589943">
    <property type="component" value="Unassembled WGS sequence"/>
</dbReference>
<dbReference type="SMART" id="SM00318">
    <property type="entry name" value="SNc"/>
    <property type="match status" value="1"/>
</dbReference>
<feature type="domain" description="TNase-like" evidence="1">
    <location>
        <begin position="34"/>
        <end position="135"/>
    </location>
</feature>
<sequence length="135" mass="14365">MAITNWSAISALVSGSQSDTISFSSCGLIRRNCVVDGDTFWLHGEKVRIANIDAPETPGSARCKNLRIGKNPSWCDFELGSKARVALATTLSGGPVVLSPQGKDKYGRTLATVSVGGRDVGDALIEQGVARRWED</sequence>
<dbReference type="Gene3D" id="2.40.50.90">
    <property type="match status" value="1"/>
</dbReference>
<gene>
    <name evidence="2" type="ORF">ACFFF7_15315</name>
</gene>
<dbReference type="Pfam" id="PF00565">
    <property type="entry name" value="SNase"/>
    <property type="match status" value="1"/>
</dbReference>
<comment type="caution">
    <text evidence="2">The sequence shown here is derived from an EMBL/GenBank/DDBJ whole genome shotgun (WGS) entry which is preliminary data.</text>
</comment>
<organism evidence="2 3">
    <name type="scientific">Novosphingobium aquiterrae</name>
    <dbReference type="NCBI Taxonomy" id="624388"/>
    <lineage>
        <taxon>Bacteria</taxon>
        <taxon>Pseudomonadati</taxon>
        <taxon>Pseudomonadota</taxon>
        <taxon>Alphaproteobacteria</taxon>
        <taxon>Sphingomonadales</taxon>
        <taxon>Sphingomonadaceae</taxon>
        <taxon>Novosphingobium</taxon>
    </lineage>
</organism>
<dbReference type="SUPFAM" id="SSF50199">
    <property type="entry name" value="Staphylococcal nuclease"/>
    <property type="match status" value="1"/>
</dbReference>
<dbReference type="PROSITE" id="PS50830">
    <property type="entry name" value="TNASE_3"/>
    <property type="match status" value="1"/>
</dbReference>
<dbReference type="EMBL" id="JBHLTL010000011">
    <property type="protein sequence ID" value="MFC0590777.1"/>
    <property type="molecule type" value="Genomic_DNA"/>
</dbReference>
<proteinExistence type="predicted"/>
<evidence type="ECO:0000259" key="1">
    <source>
        <dbReference type="PROSITE" id="PS50830"/>
    </source>
</evidence>
<keyword evidence="3" id="KW-1185">Reference proteome</keyword>
<dbReference type="InterPro" id="IPR016071">
    <property type="entry name" value="Staphylococal_nuclease_OB-fold"/>
</dbReference>